<dbReference type="AlphaFoldDB" id="A0A2H3DGS4"/>
<proteinExistence type="predicted"/>
<dbReference type="InParanoid" id="A0A2H3DGS4"/>
<reference evidence="2" key="1">
    <citation type="journal article" date="2017" name="Nat. Ecol. Evol.">
        <title>Genome expansion and lineage-specific genetic innovations in the forest pathogenic fungi Armillaria.</title>
        <authorList>
            <person name="Sipos G."/>
            <person name="Prasanna A.N."/>
            <person name="Walter M.C."/>
            <person name="O'Connor E."/>
            <person name="Balint B."/>
            <person name="Krizsan K."/>
            <person name="Kiss B."/>
            <person name="Hess J."/>
            <person name="Varga T."/>
            <person name="Slot J."/>
            <person name="Riley R."/>
            <person name="Boka B."/>
            <person name="Rigling D."/>
            <person name="Barry K."/>
            <person name="Lee J."/>
            <person name="Mihaltcheva S."/>
            <person name="LaButti K."/>
            <person name="Lipzen A."/>
            <person name="Waldron R."/>
            <person name="Moloney N.M."/>
            <person name="Sperisen C."/>
            <person name="Kredics L."/>
            <person name="Vagvoelgyi C."/>
            <person name="Patrignani A."/>
            <person name="Fitzpatrick D."/>
            <person name="Nagy I."/>
            <person name="Doyle S."/>
            <person name="Anderson J.B."/>
            <person name="Grigoriev I.V."/>
            <person name="Gueldener U."/>
            <person name="Muensterkoetter M."/>
            <person name="Nagy L.G."/>
        </authorList>
    </citation>
    <scope>NUCLEOTIDE SEQUENCE [LARGE SCALE GENOMIC DNA]</scope>
    <source>
        <strain evidence="2">Ar21-2</strain>
    </source>
</reference>
<keyword evidence="2" id="KW-1185">Reference proteome</keyword>
<dbReference type="STRING" id="47427.A0A2H3DGS4"/>
<dbReference type="EMBL" id="KZ293654">
    <property type="protein sequence ID" value="PBK94415.1"/>
    <property type="molecule type" value="Genomic_DNA"/>
</dbReference>
<evidence type="ECO:0008006" key="3">
    <source>
        <dbReference type="Google" id="ProtNLM"/>
    </source>
</evidence>
<sequence length="261" mass="29517">MTNLFIKHVLGVGQEHIGAFSETSSYYGAVEQQGRLTLHLHVLLWIRNALSPQEICSCIMDPTSAFCKELFAYLEASHQGDYFNGSQKDVLQSLSQASRSLDFKTPLEVMPEPPLQPCPILDCFQESCTWCQWLSSWWAHFQQTVDFVVAKTHIHLCGDNTNADGTRKKNQYDSNETTIDAEGHITMKKHEAWINTFLPLLTYLFHCNTDVTSLWSGTAIKAVISYVSDYVTKPSLKTHAIFEAIRSVFERNTELLSSGET</sequence>
<evidence type="ECO:0000313" key="2">
    <source>
        <dbReference type="Proteomes" id="UP000217790"/>
    </source>
</evidence>
<accession>A0A2H3DGS4</accession>
<dbReference type="OMA" id="HEAWINT"/>
<organism evidence="1 2">
    <name type="scientific">Armillaria gallica</name>
    <name type="common">Bulbous honey fungus</name>
    <name type="synonym">Armillaria bulbosa</name>
    <dbReference type="NCBI Taxonomy" id="47427"/>
    <lineage>
        <taxon>Eukaryota</taxon>
        <taxon>Fungi</taxon>
        <taxon>Dikarya</taxon>
        <taxon>Basidiomycota</taxon>
        <taxon>Agaricomycotina</taxon>
        <taxon>Agaricomycetes</taxon>
        <taxon>Agaricomycetidae</taxon>
        <taxon>Agaricales</taxon>
        <taxon>Marasmiineae</taxon>
        <taxon>Physalacriaceae</taxon>
        <taxon>Armillaria</taxon>
    </lineage>
</organism>
<gene>
    <name evidence="1" type="ORF">ARMGADRAFT_927716</name>
</gene>
<evidence type="ECO:0000313" key="1">
    <source>
        <dbReference type="EMBL" id="PBK94415.1"/>
    </source>
</evidence>
<name>A0A2H3DGS4_ARMGA</name>
<dbReference type="OrthoDB" id="3229882at2759"/>
<dbReference type="Proteomes" id="UP000217790">
    <property type="component" value="Unassembled WGS sequence"/>
</dbReference>
<protein>
    <recommendedName>
        <fullName evidence="3">Helitron helicase-like domain-containing protein</fullName>
    </recommendedName>
</protein>